<dbReference type="Gene3D" id="2.10.25.10">
    <property type="entry name" value="Laminin"/>
    <property type="match status" value="1"/>
</dbReference>
<dbReference type="SUPFAM" id="SSF57535">
    <property type="entry name" value="Complement control module/SCR domain"/>
    <property type="match status" value="1"/>
</dbReference>
<dbReference type="GeneID" id="118421955"/>
<evidence type="ECO:0000313" key="6">
    <source>
        <dbReference type="Proteomes" id="UP000001554"/>
    </source>
</evidence>
<evidence type="ECO:0000256" key="3">
    <source>
        <dbReference type="PROSITE-ProRule" id="PRU00302"/>
    </source>
</evidence>
<dbReference type="RefSeq" id="XP_035685351.1">
    <property type="nucleotide sequence ID" value="XM_035829458.1"/>
</dbReference>
<keyword evidence="6" id="KW-1185">Reference proteome</keyword>
<evidence type="ECO:0000313" key="7">
    <source>
        <dbReference type="RefSeq" id="XP_035685351.1"/>
    </source>
</evidence>
<evidence type="ECO:0000259" key="4">
    <source>
        <dbReference type="PROSITE" id="PS50026"/>
    </source>
</evidence>
<dbReference type="AlphaFoldDB" id="A0A9J7N0H2"/>
<dbReference type="KEGG" id="bfo:118421955"/>
<evidence type="ECO:0000259" key="5">
    <source>
        <dbReference type="PROSITE" id="PS50923"/>
    </source>
</evidence>
<accession>A0A9J7N0H2</accession>
<evidence type="ECO:0000256" key="1">
    <source>
        <dbReference type="ARBA" id="ARBA00023157"/>
    </source>
</evidence>
<dbReference type="SMART" id="SM00032">
    <property type="entry name" value="CCP"/>
    <property type="match status" value="2"/>
</dbReference>
<dbReference type="PANTHER" id="PTHR46748:SF1">
    <property type="entry name" value="IGGFC-BINDING PROTEIN N-TERMINAL DOMAIN-CONTAINING PROTEIN"/>
    <property type="match status" value="1"/>
</dbReference>
<name>A0A9J7N0H2_BRAFL</name>
<dbReference type="CDD" id="cd00033">
    <property type="entry name" value="CCP"/>
    <property type="match status" value="2"/>
</dbReference>
<keyword evidence="1 2" id="KW-1015">Disulfide bond</keyword>
<feature type="disulfide bond" evidence="2">
    <location>
        <begin position="94"/>
        <end position="111"/>
    </location>
</feature>
<dbReference type="InterPro" id="IPR000742">
    <property type="entry name" value="EGF"/>
</dbReference>
<dbReference type="Pfam" id="PF00084">
    <property type="entry name" value="Sushi"/>
    <property type="match status" value="1"/>
</dbReference>
<sequence length="218" mass="23666">MITALKSVVGGPELFCQKKDCGNISTPAHGSLTCSGTRYQDSCRLTCEPGYKVAGESGHLLHSLYNFRCTTSGQWNIKPSCVPSDYCQLGLHDCHPEHGVCSLTGHQAFSCRCRVGTVGDGRHCERTSCPPFPVAEPKNGFFTCSIPGSSAVSTMEYEVVCELHCNHGYDRLIYAEYSCGQDGNWTIPVDINGPGTSPCLGTFDVFGKESIYEKKQDS</sequence>
<dbReference type="Gene3D" id="2.10.70.10">
    <property type="entry name" value="Complement Module, domain 1"/>
    <property type="match status" value="2"/>
</dbReference>
<keyword evidence="2" id="KW-0245">EGF-like domain</keyword>
<feature type="domain" description="EGF-like" evidence="4">
    <location>
        <begin position="83"/>
        <end position="125"/>
    </location>
</feature>
<protein>
    <submittedName>
        <fullName evidence="7">P-selectin-like</fullName>
    </submittedName>
</protein>
<reference evidence="7" key="2">
    <citation type="submission" date="2025-08" db="UniProtKB">
        <authorList>
            <consortium name="RefSeq"/>
        </authorList>
    </citation>
    <scope>IDENTIFICATION</scope>
    <source>
        <strain evidence="7">S238N-H82</strain>
        <tissue evidence="7">Testes</tissue>
    </source>
</reference>
<organism evidence="6 7">
    <name type="scientific">Branchiostoma floridae</name>
    <name type="common">Florida lancelet</name>
    <name type="synonym">Amphioxus</name>
    <dbReference type="NCBI Taxonomy" id="7739"/>
    <lineage>
        <taxon>Eukaryota</taxon>
        <taxon>Metazoa</taxon>
        <taxon>Chordata</taxon>
        <taxon>Cephalochordata</taxon>
        <taxon>Leptocardii</taxon>
        <taxon>Amphioxiformes</taxon>
        <taxon>Branchiostomatidae</taxon>
        <taxon>Branchiostoma</taxon>
    </lineage>
</organism>
<dbReference type="PANTHER" id="PTHR46748">
    <property type="entry name" value="LRRNT DOMAIN-CONTAINING PROTEIN"/>
    <property type="match status" value="1"/>
</dbReference>
<dbReference type="InterPro" id="IPR000436">
    <property type="entry name" value="Sushi_SCR_CCP_dom"/>
</dbReference>
<dbReference type="PROSITE" id="PS50026">
    <property type="entry name" value="EGF_3"/>
    <property type="match status" value="1"/>
</dbReference>
<dbReference type="PROSITE" id="PS50923">
    <property type="entry name" value="SUSHI"/>
    <property type="match status" value="1"/>
</dbReference>
<keyword evidence="3" id="KW-0768">Sushi</keyword>
<proteinExistence type="predicted"/>
<gene>
    <name evidence="7" type="primary">LOC118421955</name>
</gene>
<reference evidence="6" key="1">
    <citation type="journal article" date="2020" name="Nat. Ecol. Evol.">
        <title>Deeply conserved synteny resolves early events in vertebrate evolution.</title>
        <authorList>
            <person name="Simakov O."/>
            <person name="Marletaz F."/>
            <person name="Yue J.X."/>
            <person name="O'Connell B."/>
            <person name="Jenkins J."/>
            <person name="Brandt A."/>
            <person name="Calef R."/>
            <person name="Tung C.H."/>
            <person name="Huang T.K."/>
            <person name="Schmutz J."/>
            <person name="Satoh N."/>
            <person name="Yu J.K."/>
            <person name="Putnam N.H."/>
            <person name="Green R.E."/>
            <person name="Rokhsar D.S."/>
        </authorList>
    </citation>
    <scope>NUCLEOTIDE SEQUENCE [LARGE SCALE GENOMIC DNA]</scope>
    <source>
        <strain evidence="6">S238N-H82</strain>
    </source>
</reference>
<dbReference type="Proteomes" id="UP000001554">
    <property type="component" value="Chromosome 8"/>
</dbReference>
<evidence type="ECO:0000256" key="2">
    <source>
        <dbReference type="PROSITE-ProRule" id="PRU00076"/>
    </source>
</evidence>
<feature type="domain" description="Sushi" evidence="5">
    <location>
        <begin position="19"/>
        <end position="83"/>
    </location>
</feature>
<dbReference type="InterPro" id="IPR035976">
    <property type="entry name" value="Sushi/SCR/CCP_sf"/>
</dbReference>
<comment type="caution">
    <text evidence="2">Lacks conserved residue(s) required for the propagation of feature annotation.</text>
</comment>